<name>A0ABS9DID2_9ACTN</name>
<keyword evidence="1" id="KW-0812">Transmembrane</keyword>
<evidence type="ECO:0000256" key="1">
    <source>
        <dbReference type="SAM" id="Phobius"/>
    </source>
</evidence>
<dbReference type="EMBL" id="JAKGCU010000005">
    <property type="protein sequence ID" value="MCF3938379.1"/>
    <property type="molecule type" value="Genomic_DNA"/>
</dbReference>
<accession>A0ABS9DID2</accession>
<protein>
    <recommendedName>
        <fullName evidence="4">Tape measure protein</fullName>
    </recommendedName>
</protein>
<organism evidence="2 3">
    <name type="scientific">Gordonia tangerina</name>
    <dbReference type="NCBI Taxonomy" id="2911060"/>
    <lineage>
        <taxon>Bacteria</taxon>
        <taxon>Bacillati</taxon>
        <taxon>Actinomycetota</taxon>
        <taxon>Actinomycetes</taxon>
        <taxon>Mycobacteriales</taxon>
        <taxon>Gordoniaceae</taxon>
        <taxon>Gordonia</taxon>
    </lineage>
</organism>
<reference evidence="2" key="1">
    <citation type="submission" date="2022-01" db="EMBL/GenBank/DDBJ databases">
        <title>Gordonia xiamenensis sp. nov., isolated from surface seawater in Xiamen.</title>
        <authorList>
            <person name="He Y.F."/>
        </authorList>
    </citation>
    <scope>NUCLEOTIDE SEQUENCE</scope>
    <source>
        <strain evidence="2">GW1C4-4</strain>
    </source>
</reference>
<sequence length="756" mass="79635">MAEGKVVGRVSVRVMPDTSKFRRDAERSLKRAAKGLKVKVPVKLTKKSVAKVEQQLRSLGDDAGPVRIKTQIDPARTRAQLRAVTAELQTLARAQKVEIPVEVDSRQAQQALSGLSRMSQQMSRMRGFGGRVGGAVAIGALIAVLAPLVGLVTTALLTLPGLVAAVATPVAALALGMDGLKRAASTLEAPLADLKRVMSDKVESQFTPVFKQLGRIFPTLEKSLPKVSQGLADVAKSFADTVTSQKGMRQIRNTISNIGEAISDSAPGVRDFTSGFITLAEKLSEKLPSISKWFNGAGKSFTDWIDKMSENGTLDTAFDKLGETLKTILETLGKLGEKGLDFMSDPEKVDKFIKSLETIGDLLAKIVDLSDKLNSGPGLLGPALTPKEGREGSFFSWESIKKDLTDPFVNMDFANSPVGKSIEWLKQQFVGVGETIKNTFTGVWNWVATTAQTAFASVVETVTNTFNNIAAIVSTVGGVLGQAWTTAVAGARAAWNTVASVVSGAVGKIISAVTQLPARVGALLASAWSAVVAATGGAFRSVVSAVQTGIESAVSAVSAGVSNILAFFAALPGQIQSALSGLASTLFTIGVQMMQGLLNGIVSGAGAVIAKAGEIAGNIAGAFSNVLEIFSPSRVFFGFGRNIVQGLANGMKHTTPAEAASKTLAERVKKAWDEEIRDDLIGSGKQIAQAPFRTLASDLGFSSSGAVGSAINSLINGSVTPNAKEQGPTYIVKDLDEAQRKENLRQKKESLQYRKR</sequence>
<evidence type="ECO:0000313" key="2">
    <source>
        <dbReference type="EMBL" id="MCF3938379.1"/>
    </source>
</evidence>
<dbReference type="Proteomes" id="UP001108089">
    <property type="component" value="Unassembled WGS sequence"/>
</dbReference>
<dbReference type="RefSeq" id="WP_235723121.1">
    <property type="nucleotide sequence ID" value="NZ_JAKGCU010000005.1"/>
</dbReference>
<evidence type="ECO:0000313" key="3">
    <source>
        <dbReference type="Proteomes" id="UP001108089"/>
    </source>
</evidence>
<keyword evidence="1" id="KW-0472">Membrane</keyword>
<proteinExistence type="predicted"/>
<comment type="caution">
    <text evidence="2">The sequence shown here is derived from an EMBL/GenBank/DDBJ whole genome shotgun (WGS) entry which is preliminary data.</text>
</comment>
<gene>
    <name evidence="2" type="ORF">L1892_08305</name>
</gene>
<feature type="transmembrane region" description="Helical" evidence="1">
    <location>
        <begin position="128"/>
        <end position="149"/>
    </location>
</feature>
<evidence type="ECO:0008006" key="4">
    <source>
        <dbReference type="Google" id="ProtNLM"/>
    </source>
</evidence>
<keyword evidence="3" id="KW-1185">Reference proteome</keyword>
<keyword evidence="1" id="KW-1133">Transmembrane helix</keyword>